<gene>
    <name evidence="2" type="ORF">GRI97_06350</name>
</gene>
<feature type="signal peptide" evidence="1">
    <location>
        <begin position="1"/>
        <end position="20"/>
    </location>
</feature>
<accession>A0A6I4TV19</accession>
<dbReference type="Proteomes" id="UP000469430">
    <property type="component" value="Unassembled WGS sequence"/>
</dbReference>
<reference evidence="2 3" key="1">
    <citation type="submission" date="2019-12" db="EMBL/GenBank/DDBJ databases">
        <title>Genomic-based taxomic classification of the family Erythrobacteraceae.</title>
        <authorList>
            <person name="Xu L."/>
        </authorList>
    </citation>
    <scope>NUCLEOTIDE SEQUENCE [LARGE SCALE GENOMIC DNA]</scope>
    <source>
        <strain evidence="2 3">S36</strain>
    </source>
</reference>
<evidence type="ECO:0000256" key="1">
    <source>
        <dbReference type="SAM" id="SignalP"/>
    </source>
</evidence>
<keyword evidence="2" id="KW-0675">Receptor</keyword>
<dbReference type="RefSeq" id="WP_161390228.1">
    <property type="nucleotide sequence ID" value="NZ_JBHSCP010000001.1"/>
</dbReference>
<proteinExistence type="predicted"/>
<evidence type="ECO:0000313" key="2">
    <source>
        <dbReference type="EMBL" id="MXO98607.1"/>
    </source>
</evidence>
<evidence type="ECO:0000313" key="3">
    <source>
        <dbReference type="Proteomes" id="UP000469430"/>
    </source>
</evidence>
<protein>
    <submittedName>
        <fullName evidence="2">TonB-dependent receptor</fullName>
    </submittedName>
</protein>
<dbReference type="EMBL" id="WTYJ01000001">
    <property type="protein sequence ID" value="MXO98607.1"/>
    <property type="molecule type" value="Genomic_DNA"/>
</dbReference>
<dbReference type="AlphaFoldDB" id="A0A6I4TV19"/>
<organism evidence="2 3">
    <name type="scientific">Croceibacterium xixiisoli</name>
    <dbReference type="NCBI Taxonomy" id="1476466"/>
    <lineage>
        <taxon>Bacteria</taxon>
        <taxon>Pseudomonadati</taxon>
        <taxon>Pseudomonadota</taxon>
        <taxon>Alphaproteobacteria</taxon>
        <taxon>Sphingomonadales</taxon>
        <taxon>Erythrobacteraceae</taxon>
        <taxon>Croceibacterium</taxon>
    </lineage>
</organism>
<keyword evidence="1" id="KW-0732">Signal</keyword>
<name>A0A6I4TV19_9SPHN</name>
<keyword evidence="3" id="KW-1185">Reference proteome</keyword>
<sequence>MKRLIGALLLSACLAAPAVAQDLRSAEIVVTGSRIEQDDYERDMPAVGLRRKADFLVQQVIIRGDTRDQTQRRQEIREMLRRAVQIAAREGVQLAYGDYVLTALTLDNIDEISLQNDNRPDSERLIFLVKAPLSGSETGSSAEARIARYIEAVPEVGRAQMDELGDATLSIIGPDSYRADIAKAIAADAHEMAGSIGADYAVQIEGLNMPVQWARSSPSEVLLYIPYKLLIVPQPR</sequence>
<comment type="caution">
    <text evidence="2">The sequence shown here is derived from an EMBL/GenBank/DDBJ whole genome shotgun (WGS) entry which is preliminary data.</text>
</comment>
<feature type="chain" id="PRO_5026159363" evidence="1">
    <location>
        <begin position="21"/>
        <end position="236"/>
    </location>
</feature>
<dbReference type="OrthoDB" id="7618846at2"/>